<comment type="caution">
    <text evidence="1">The sequence shown here is derived from an EMBL/GenBank/DDBJ whole genome shotgun (WGS) entry which is preliminary data.</text>
</comment>
<name>A0A8S1L7X9_9CILI</name>
<dbReference type="EMBL" id="CAJJDN010000019">
    <property type="protein sequence ID" value="CAD8064230.1"/>
    <property type="molecule type" value="Genomic_DNA"/>
</dbReference>
<evidence type="ECO:0008006" key="3">
    <source>
        <dbReference type="Google" id="ProtNLM"/>
    </source>
</evidence>
<accession>A0A8S1L7X9</accession>
<dbReference type="InterPro" id="IPR019734">
    <property type="entry name" value="TPR_rpt"/>
</dbReference>
<dbReference type="Proteomes" id="UP000692954">
    <property type="component" value="Unassembled WGS sequence"/>
</dbReference>
<dbReference type="SMART" id="SM00028">
    <property type="entry name" value="TPR"/>
    <property type="match status" value="5"/>
</dbReference>
<dbReference type="OrthoDB" id="291116at2759"/>
<proteinExistence type="predicted"/>
<evidence type="ECO:0000313" key="1">
    <source>
        <dbReference type="EMBL" id="CAD8064230.1"/>
    </source>
</evidence>
<reference evidence="1" key="1">
    <citation type="submission" date="2021-01" db="EMBL/GenBank/DDBJ databases">
        <authorList>
            <consortium name="Genoscope - CEA"/>
            <person name="William W."/>
        </authorList>
    </citation>
    <scope>NUCLEOTIDE SEQUENCE</scope>
</reference>
<keyword evidence="2" id="KW-1185">Reference proteome</keyword>
<protein>
    <recommendedName>
        <fullName evidence="3">Tetratricopeptide repeat protein</fullName>
    </recommendedName>
</protein>
<dbReference type="Pfam" id="PF13424">
    <property type="entry name" value="TPR_12"/>
    <property type="match status" value="1"/>
</dbReference>
<dbReference type="AlphaFoldDB" id="A0A8S1L7X9"/>
<organism evidence="1 2">
    <name type="scientific">Paramecium sonneborni</name>
    <dbReference type="NCBI Taxonomy" id="65129"/>
    <lineage>
        <taxon>Eukaryota</taxon>
        <taxon>Sar</taxon>
        <taxon>Alveolata</taxon>
        <taxon>Ciliophora</taxon>
        <taxon>Intramacronucleata</taxon>
        <taxon>Oligohymenophorea</taxon>
        <taxon>Peniculida</taxon>
        <taxon>Parameciidae</taxon>
        <taxon>Paramecium</taxon>
    </lineage>
</organism>
<evidence type="ECO:0000313" key="2">
    <source>
        <dbReference type="Proteomes" id="UP000692954"/>
    </source>
</evidence>
<sequence>MLTEKSLDDSLNDSLQPSQLKNLEEEFETNQMMNQESSVKLENSSSYNYVKPQCSYRYTYSSEEYSSEKEVERKSPYHFQNPQFLTFGQMDSNLGEIKQLIKQHNYQQAYKELIRFQEVRQDQLSQENQQYLQYLFTQIYFGLQKYREMFAMANQLINFDLDYVSHILDMLINASLLINNYELALQYQLQLINKSKFDSNEQQRLGKIYMLLGKPVEAYFSFLGSFKAGNQQALEQLIDIGFDVDQKAYKDLAYKYISNKNQNNQKILAKTFFNLAKIEFPNKISLQHQESGYEILVQVNGLNDQNTIAALCNLANMRILFQQWLEAEKDFEQCLQIISQLVGQANSQFLFCLQKLSQCQFQLKKYEQSLQNLERCINLSLQSTTIINKEFLDRLIFNMTYIKIITKKNCSETLAKLISTQNSILLNEIGIILQKYEYIDEAIQLYSEALNCCSNNQTVLISFNLAGCYGLKKDYQRSVDLYKTCALEMDDKLKCEIERKISSVYYSCSKFRESLFHLKRAYQLAKEYNLDCVQEIKEELKKF</sequence>
<gene>
    <name evidence="1" type="ORF">PSON_ATCC_30995.1.T0190009</name>
</gene>